<gene>
    <name evidence="2" type="ORF">SAMN04489835_5882</name>
</gene>
<evidence type="ECO:0000259" key="1">
    <source>
        <dbReference type="Pfam" id="PF12680"/>
    </source>
</evidence>
<dbReference type="RefSeq" id="WP_083410218.1">
    <property type="nucleotide sequence ID" value="NZ_LT629971.1"/>
</dbReference>
<proteinExistence type="predicted"/>
<dbReference type="EMBL" id="LT629971">
    <property type="protein sequence ID" value="SEH93390.1"/>
    <property type="molecule type" value="Genomic_DNA"/>
</dbReference>
<reference evidence="3" key="1">
    <citation type="submission" date="2016-10" db="EMBL/GenBank/DDBJ databases">
        <authorList>
            <person name="Varghese N."/>
            <person name="Submissions S."/>
        </authorList>
    </citation>
    <scope>NUCLEOTIDE SEQUENCE [LARGE SCALE GENOMIC DNA]</scope>
    <source>
        <strain evidence="3">DSM 45405</strain>
    </source>
</reference>
<evidence type="ECO:0000313" key="3">
    <source>
        <dbReference type="Proteomes" id="UP000182915"/>
    </source>
</evidence>
<feature type="domain" description="SnoaL-like" evidence="1">
    <location>
        <begin position="11"/>
        <end position="92"/>
    </location>
</feature>
<organism evidence="2 3">
    <name type="scientific">Mycolicibacterium rutilum</name>
    <name type="common">Mycobacterium rutilum</name>
    <dbReference type="NCBI Taxonomy" id="370526"/>
    <lineage>
        <taxon>Bacteria</taxon>
        <taxon>Bacillati</taxon>
        <taxon>Actinomycetota</taxon>
        <taxon>Actinomycetes</taxon>
        <taxon>Mycobacteriales</taxon>
        <taxon>Mycobacteriaceae</taxon>
        <taxon>Mycolicibacterium</taxon>
    </lineage>
</organism>
<dbReference type="Gene3D" id="3.10.450.50">
    <property type="match status" value="1"/>
</dbReference>
<dbReference type="Pfam" id="PF12680">
    <property type="entry name" value="SnoaL_2"/>
    <property type="match status" value="1"/>
</dbReference>
<dbReference type="OrthoDB" id="333383at2"/>
<accession>A0A1H6M7M3</accession>
<dbReference type="STRING" id="370526.SAMN04489835_5882"/>
<dbReference type="AlphaFoldDB" id="A0A1H6M7M3"/>
<sequence>MPTPDAHRFADDWVRAWNAHDVEAVLAHFHDDVLFTSPVAARVLPETGGVVRGKDALRRYWTTALQGLPDLHFEVVDVYRGESTLVIHYRNQRGDLVNEVLIFDADGQVREGHGTYCPSAVSPSR</sequence>
<dbReference type="InterPro" id="IPR032710">
    <property type="entry name" value="NTF2-like_dom_sf"/>
</dbReference>
<dbReference type="SUPFAM" id="SSF54427">
    <property type="entry name" value="NTF2-like"/>
    <property type="match status" value="1"/>
</dbReference>
<keyword evidence="3" id="KW-1185">Reference proteome</keyword>
<name>A0A1H6M7M3_MYCRU</name>
<protein>
    <submittedName>
        <fullName evidence="2">SnoaL-like domain-containing protein</fullName>
    </submittedName>
</protein>
<dbReference type="Proteomes" id="UP000182915">
    <property type="component" value="Chromosome I"/>
</dbReference>
<dbReference type="InterPro" id="IPR037401">
    <property type="entry name" value="SnoaL-like"/>
</dbReference>
<evidence type="ECO:0000313" key="2">
    <source>
        <dbReference type="EMBL" id="SEH93390.1"/>
    </source>
</evidence>